<evidence type="ECO:0000256" key="10">
    <source>
        <dbReference type="ARBA" id="ARBA00038489"/>
    </source>
</evidence>
<dbReference type="InterPro" id="IPR024706">
    <property type="entry name" value="Peroxiredoxin_AhpC-typ"/>
</dbReference>
<dbReference type="GO" id="GO:0008379">
    <property type="term" value="F:thioredoxin peroxidase activity"/>
    <property type="evidence" value="ECO:0007669"/>
    <property type="project" value="TreeGrafter"/>
</dbReference>
<evidence type="ECO:0000313" key="15">
    <source>
        <dbReference type="EMBL" id="AFG38642.1"/>
    </source>
</evidence>
<evidence type="ECO:0000256" key="6">
    <source>
        <dbReference type="ARBA" id="ARBA00023002"/>
    </source>
</evidence>
<evidence type="ECO:0000313" key="16">
    <source>
        <dbReference type="Proteomes" id="UP000007383"/>
    </source>
</evidence>
<feature type="domain" description="Thioredoxin" evidence="14">
    <location>
        <begin position="2"/>
        <end position="150"/>
    </location>
</feature>
<evidence type="ECO:0000256" key="8">
    <source>
        <dbReference type="ARBA" id="ARBA00023284"/>
    </source>
</evidence>
<dbReference type="InterPro" id="IPR036249">
    <property type="entry name" value="Thioredoxin-like_sf"/>
</dbReference>
<name>H9UM99_SPIAZ</name>
<accession>H9UM99</accession>
<dbReference type="GO" id="GO:0034599">
    <property type="term" value="P:cellular response to oxidative stress"/>
    <property type="evidence" value="ECO:0007669"/>
    <property type="project" value="TreeGrafter"/>
</dbReference>
<dbReference type="PIRSF" id="PIRSF000239">
    <property type="entry name" value="AHPC"/>
    <property type="match status" value="1"/>
</dbReference>
<evidence type="ECO:0000256" key="9">
    <source>
        <dbReference type="ARBA" id="ARBA00032824"/>
    </source>
</evidence>
<keyword evidence="7" id="KW-1015">Disulfide bond</keyword>
<dbReference type="EMBL" id="CP003282">
    <property type="protein sequence ID" value="AFG38642.1"/>
    <property type="molecule type" value="Genomic_DNA"/>
</dbReference>
<keyword evidence="6" id="KW-0560">Oxidoreductase</keyword>
<comment type="similarity">
    <text evidence="10">Belongs to the peroxiredoxin family. BCP/PrxQ subfamily.</text>
</comment>
<evidence type="ECO:0000259" key="14">
    <source>
        <dbReference type="PROSITE" id="PS51352"/>
    </source>
</evidence>
<dbReference type="eggNOG" id="COG1225">
    <property type="taxonomic scope" value="Bacteria"/>
</dbReference>
<evidence type="ECO:0000256" key="7">
    <source>
        <dbReference type="ARBA" id="ARBA00023157"/>
    </source>
</evidence>
<sequence>MLSPGDTAPDFTLTDASGQPVTLAQFRGKKVVVYFYPKDNTPGCTTQACGLRDAYQDILDKGAVVVGISADSEASHARFQSKYELPFHLVSDPEKIAISAFGAWGEKKMYGKVYQGITRCTFIIDETGTIAHVFPKVSPKTHADKVLEVL</sequence>
<reference evidence="16" key="1">
    <citation type="journal article" date="2013" name="Stand. Genomic Sci.">
        <title>Complete genome sequence of the halophilic bacterium Spirochaeta africana type strain (Z-7692(T)) from the alkaline Lake Magadi in the East African Rift.</title>
        <authorList>
            <person name="Liolos K."/>
            <person name="Abt B."/>
            <person name="Scheuner C."/>
            <person name="Teshima H."/>
            <person name="Held B."/>
            <person name="Lapidus A."/>
            <person name="Nolan M."/>
            <person name="Lucas S."/>
            <person name="Deshpande S."/>
            <person name="Cheng J.F."/>
            <person name="Tapia R."/>
            <person name="Goodwin L.A."/>
            <person name="Pitluck S."/>
            <person name="Pagani I."/>
            <person name="Ivanova N."/>
            <person name="Mavromatis K."/>
            <person name="Mikhailova N."/>
            <person name="Huntemann M."/>
            <person name="Pati A."/>
            <person name="Chen A."/>
            <person name="Palaniappan K."/>
            <person name="Land M."/>
            <person name="Rohde M."/>
            <person name="Tindall B.J."/>
            <person name="Detter J.C."/>
            <person name="Goker M."/>
            <person name="Bristow J."/>
            <person name="Eisen J.A."/>
            <person name="Markowitz V."/>
            <person name="Hugenholtz P."/>
            <person name="Woyke T."/>
            <person name="Klenk H.P."/>
            <person name="Kyrpides N.C."/>
        </authorList>
    </citation>
    <scope>NUCLEOTIDE SEQUENCE</scope>
    <source>
        <strain evidence="16">ATCC 700263 / DSM 8902 / Z-7692</strain>
    </source>
</reference>
<dbReference type="PANTHER" id="PTHR42801:SF4">
    <property type="entry name" value="AHPC_TSA FAMILY PROTEIN"/>
    <property type="match status" value="1"/>
</dbReference>
<comment type="catalytic activity">
    <reaction evidence="12">
        <text>a hydroperoxide + [thioredoxin]-dithiol = an alcohol + [thioredoxin]-disulfide + H2O</text>
        <dbReference type="Rhea" id="RHEA:62620"/>
        <dbReference type="Rhea" id="RHEA-COMP:10698"/>
        <dbReference type="Rhea" id="RHEA-COMP:10700"/>
        <dbReference type="ChEBI" id="CHEBI:15377"/>
        <dbReference type="ChEBI" id="CHEBI:29950"/>
        <dbReference type="ChEBI" id="CHEBI:30879"/>
        <dbReference type="ChEBI" id="CHEBI:35924"/>
        <dbReference type="ChEBI" id="CHEBI:50058"/>
        <dbReference type="EC" id="1.11.1.24"/>
    </reaction>
</comment>
<dbReference type="FunFam" id="3.40.30.10:FF:000007">
    <property type="entry name" value="Thioredoxin-dependent thiol peroxidase"/>
    <property type="match status" value="1"/>
</dbReference>
<dbReference type="InterPro" id="IPR000866">
    <property type="entry name" value="AhpC/TSA"/>
</dbReference>
<dbReference type="PATRIC" id="fig|889378.3.peg.2589"/>
<dbReference type="Pfam" id="PF00578">
    <property type="entry name" value="AhpC-TSA"/>
    <property type="match status" value="1"/>
</dbReference>
<dbReference type="InterPro" id="IPR050924">
    <property type="entry name" value="Peroxiredoxin_BCP/PrxQ"/>
</dbReference>
<keyword evidence="5" id="KW-0049">Antioxidant</keyword>
<protein>
    <recommendedName>
        <fullName evidence="3">thioredoxin-dependent peroxiredoxin</fullName>
        <ecNumber evidence="3">1.11.1.24</ecNumber>
    </recommendedName>
    <alternativeName>
        <fullName evidence="9">Thioredoxin peroxidase</fullName>
    </alternativeName>
    <alternativeName>
        <fullName evidence="11">Thioredoxin-dependent peroxiredoxin Bcp</fullName>
    </alternativeName>
</protein>
<dbReference type="NCBIfam" id="NF006960">
    <property type="entry name" value="PRK09437.1"/>
    <property type="match status" value="1"/>
</dbReference>
<dbReference type="Gene3D" id="3.40.30.10">
    <property type="entry name" value="Glutaredoxin"/>
    <property type="match status" value="1"/>
</dbReference>
<gene>
    <name evidence="15" type="ordered locus">Spiaf_2616</name>
</gene>
<dbReference type="Proteomes" id="UP000007383">
    <property type="component" value="Chromosome"/>
</dbReference>
<dbReference type="PANTHER" id="PTHR42801">
    <property type="entry name" value="THIOREDOXIN-DEPENDENT PEROXIDE REDUCTASE"/>
    <property type="match status" value="1"/>
</dbReference>
<keyword evidence="4" id="KW-0575">Peroxidase</keyword>
<feature type="active site" description="Cysteine sulfenic acid (-SOH) intermediate; for peroxidase activity" evidence="13">
    <location>
        <position position="44"/>
    </location>
</feature>
<dbReference type="InterPro" id="IPR013766">
    <property type="entry name" value="Thioredoxin_domain"/>
</dbReference>
<evidence type="ECO:0000256" key="3">
    <source>
        <dbReference type="ARBA" id="ARBA00013017"/>
    </source>
</evidence>
<dbReference type="GO" id="GO:0005737">
    <property type="term" value="C:cytoplasm"/>
    <property type="evidence" value="ECO:0007669"/>
    <property type="project" value="TreeGrafter"/>
</dbReference>
<dbReference type="GO" id="GO:0045454">
    <property type="term" value="P:cell redox homeostasis"/>
    <property type="evidence" value="ECO:0007669"/>
    <property type="project" value="TreeGrafter"/>
</dbReference>
<dbReference type="STRING" id="889378.Spiaf_2616"/>
<proteinExistence type="inferred from homology"/>
<evidence type="ECO:0000256" key="4">
    <source>
        <dbReference type="ARBA" id="ARBA00022559"/>
    </source>
</evidence>
<comment type="subunit">
    <text evidence="2">Monomer.</text>
</comment>
<keyword evidence="8" id="KW-0676">Redox-active center</keyword>
<keyword evidence="16" id="KW-1185">Reference proteome</keyword>
<evidence type="ECO:0000256" key="2">
    <source>
        <dbReference type="ARBA" id="ARBA00011245"/>
    </source>
</evidence>
<evidence type="ECO:0000256" key="1">
    <source>
        <dbReference type="ARBA" id="ARBA00003330"/>
    </source>
</evidence>
<dbReference type="HOGENOM" id="CLU_042529_14_1_12"/>
<dbReference type="EC" id="1.11.1.24" evidence="3"/>
<evidence type="ECO:0000256" key="13">
    <source>
        <dbReference type="PIRSR" id="PIRSR000239-1"/>
    </source>
</evidence>
<dbReference type="SUPFAM" id="SSF52833">
    <property type="entry name" value="Thioredoxin-like"/>
    <property type="match status" value="1"/>
</dbReference>
<dbReference type="OrthoDB" id="9812811at2"/>
<dbReference type="CDD" id="cd03017">
    <property type="entry name" value="PRX_BCP"/>
    <property type="match status" value="1"/>
</dbReference>
<dbReference type="AlphaFoldDB" id="H9UM99"/>
<dbReference type="KEGG" id="sfc:Spiaf_2616"/>
<dbReference type="PROSITE" id="PS51352">
    <property type="entry name" value="THIOREDOXIN_2"/>
    <property type="match status" value="1"/>
</dbReference>
<comment type="function">
    <text evidence="1">Thiol-specific peroxidase that catalyzes the reduction of hydrogen peroxide and organic hydroperoxides to water and alcohols, respectively. Plays a role in cell protection against oxidative stress by detoxifying peroxides and as sensor of hydrogen peroxide-mediated signaling events.</text>
</comment>
<evidence type="ECO:0000256" key="5">
    <source>
        <dbReference type="ARBA" id="ARBA00022862"/>
    </source>
</evidence>
<evidence type="ECO:0000256" key="12">
    <source>
        <dbReference type="ARBA" id="ARBA00049091"/>
    </source>
</evidence>
<organism evidence="15 16">
    <name type="scientific">Spirochaeta africana (strain ATCC 700263 / DSM 8902 / Z-7692)</name>
    <dbReference type="NCBI Taxonomy" id="889378"/>
    <lineage>
        <taxon>Bacteria</taxon>
        <taxon>Pseudomonadati</taxon>
        <taxon>Spirochaetota</taxon>
        <taxon>Spirochaetia</taxon>
        <taxon>Spirochaetales</taxon>
        <taxon>Spirochaetaceae</taxon>
        <taxon>Spirochaeta</taxon>
    </lineage>
</organism>
<dbReference type="RefSeq" id="WP_014456624.1">
    <property type="nucleotide sequence ID" value="NC_017098.1"/>
</dbReference>
<evidence type="ECO:0000256" key="11">
    <source>
        <dbReference type="ARBA" id="ARBA00042639"/>
    </source>
</evidence>